<reference evidence="1 2" key="1">
    <citation type="submission" date="2021-07" db="EMBL/GenBank/DDBJ databases">
        <authorList>
            <person name="Palmer J.M."/>
        </authorList>
    </citation>
    <scope>NUCLEOTIDE SEQUENCE [LARGE SCALE GENOMIC DNA]</scope>
    <source>
        <strain evidence="1 2">AT_MEX2019</strain>
        <tissue evidence="1">Muscle</tissue>
    </source>
</reference>
<feature type="non-terminal residue" evidence="1">
    <location>
        <position position="1"/>
    </location>
</feature>
<evidence type="ECO:0000313" key="2">
    <source>
        <dbReference type="Proteomes" id="UP001345963"/>
    </source>
</evidence>
<name>A0ABU7BJ42_9TELE</name>
<dbReference type="Proteomes" id="UP001345963">
    <property type="component" value="Unassembled WGS sequence"/>
</dbReference>
<evidence type="ECO:0000313" key="1">
    <source>
        <dbReference type="EMBL" id="MED6249595.1"/>
    </source>
</evidence>
<protein>
    <submittedName>
        <fullName evidence="1">Uncharacterized protein</fullName>
    </submittedName>
</protein>
<keyword evidence="2" id="KW-1185">Reference proteome</keyword>
<sequence length="113" mass="12464">EKHLASEGISVDKHKESKAGHVTSLKKVFQDLKKSLKSIAGQNKRMHLVPVHSTFISCSVHLSASKSKPVCIETGQGVYPEALAWNQLEKVTPTCKKQTVLCHANSSYRALRL</sequence>
<gene>
    <name evidence="1" type="ORF">ATANTOWER_016718</name>
</gene>
<comment type="caution">
    <text evidence="1">The sequence shown here is derived from an EMBL/GenBank/DDBJ whole genome shotgun (WGS) entry which is preliminary data.</text>
</comment>
<organism evidence="1 2">
    <name type="scientific">Ataeniobius toweri</name>
    <dbReference type="NCBI Taxonomy" id="208326"/>
    <lineage>
        <taxon>Eukaryota</taxon>
        <taxon>Metazoa</taxon>
        <taxon>Chordata</taxon>
        <taxon>Craniata</taxon>
        <taxon>Vertebrata</taxon>
        <taxon>Euteleostomi</taxon>
        <taxon>Actinopterygii</taxon>
        <taxon>Neopterygii</taxon>
        <taxon>Teleostei</taxon>
        <taxon>Neoteleostei</taxon>
        <taxon>Acanthomorphata</taxon>
        <taxon>Ovalentaria</taxon>
        <taxon>Atherinomorphae</taxon>
        <taxon>Cyprinodontiformes</taxon>
        <taxon>Goodeidae</taxon>
        <taxon>Ataeniobius</taxon>
    </lineage>
</organism>
<accession>A0ABU7BJ42</accession>
<proteinExistence type="predicted"/>
<dbReference type="EMBL" id="JAHUTI010052627">
    <property type="protein sequence ID" value="MED6249595.1"/>
    <property type="molecule type" value="Genomic_DNA"/>
</dbReference>